<reference evidence="2 3" key="1">
    <citation type="submission" date="2020-12" db="EMBL/GenBank/DDBJ databases">
        <title>FDA dAtabase for Regulatory Grade micrObial Sequences (FDA-ARGOS): Supporting development and validation of Infectious Disease Dx tests.</title>
        <authorList>
            <person name="Sproer C."/>
            <person name="Gronow S."/>
            <person name="Severitt S."/>
            <person name="Schroder I."/>
            <person name="Tallon L."/>
            <person name="Sadzewicz L."/>
            <person name="Zhao X."/>
            <person name="Boylan J."/>
            <person name="Ott S."/>
            <person name="Bowen H."/>
            <person name="Vavikolanu K."/>
            <person name="Mehta A."/>
            <person name="Aluvathingal J."/>
            <person name="Nadendla S."/>
            <person name="Lowell S."/>
            <person name="Myers T."/>
            <person name="Yan Y."/>
            <person name="Sichtig H."/>
        </authorList>
    </citation>
    <scope>NUCLEOTIDE SEQUENCE [LARGE SCALE GENOMIC DNA]</scope>
    <source>
        <strain evidence="2 3">FDAARGOS_985</strain>
    </source>
</reference>
<dbReference type="Proteomes" id="UP000595220">
    <property type="component" value="Chromosome"/>
</dbReference>
<sequence length="93" mass="10218">MDFQVQYGALDQAAADINTGAGNLDSCLSDLEQTLNQLVASWEGQAQEAYQAAQRKWNEGLEGLKDVLRRTSTAVDSARTNYQQTDQSSASRF</sequence>
<accession>A0AAP9Y863</accession>
<dbReference type="NCBIfam" id="TIGR03930">
    <property type="entry name" value="WXG100_ESAT6"/>
    <property type="match status" value="1"/>
</dbReference>
<dbReference type="AlphaFoldDB" id="A0AAP9Y863"/>
<evidence type="ECO:0000313" key="2">
    <source>
        <dbReference type="EMBL" id="QQC43881.1"/>
    </source>
</evidence>
<keyword evidence="3" id="KW-1185">Reference proteome</keyword>
<dbReference type="SUPFAM" id="SSF140453">
    <property type="entry name" value="EsxAB dimer-like"/>
    <property type="match status" value="1"/>
</dbReference>
<dbReference type="InterPro" id="IPR036689">
    <property type="entry name" value="ESAT-6-like_sf"/>
</dbReference>
<gene>
    <name evidence="2" type="ORF">I6H42_00065</name>
</gene>
<comment type="similarity">
    <text evidence="1">Belongs to the WXG100 family.</text>
</comment>
<evidence type="ECO:0000313" key="3">
    <source>
        <dbReference type="Proteomes" id="UP000595220"/>
    </source>
</evidence>
<dbReference type="InterPro" id="IPR010310">
    <property type="entry name" value="T7SS_ESAT-6-like"/>
</dbReference>
<evidence type="ECO:0000256" key="1">
    <source>
        <dbReference type="RuleBase" id="RU362001"/>
    </source>
</evidence>
<protein>
    <recommendedName>
        <fullName evidence="1">ESAT-6-like protein</fullName>
    </recommendedName>
</protein>
<dbReference type="Gene3D" id="1.10.287.1060">
    <property type="entry name" value="ESAT-6-like"/>
    <property type="match status" value="1"/>
</dbReference>
<dbReference type="Pfam" id="PF06013">
    <property type="entry name" value="WXG100"/>
    <property type="match status" value="1"/>
</dbReference>
<dbReference type="EMBL" id="CP066065">
    <property type="protein sequence ID" value="QQC43881.1"/>
    <property type="molecule type" value="Genomic_DNA"/>
</dbReference>
<organism evidence="2 3">
    <name type="scientific">Schaalia meyeri</name>
    <dbReference type="NCBI Taxonomy" id="52773"/>
    <lineage>
        <taxon>Bacteria</taxon>
        <taxon>Bacillati</taxon>
        <taxon>Actinomycetota</taxon>
        <taxon>Actinomycetes</taxon>
        <taxon>Actinomycetales</taxon>
        <taxon>Actinomycetaceae</taxon>
        <taxon>Schaalia</taxon>
    </lineage>
</organism>
<proteinExistence type="inferred from homology"/>
<dbReference type="RefSeq" id="WP_070779175.1">
    <property type="nucleotide sequence ID" value="NZ_CP066065.1"/>
</dbReference>
<name>A0AAP9Y863_9ACTO</name>